<dbReference type="EMBL" id="CVQH01011936">
    <property type="protein sequence ID" value="CRK20832.1"/>
    <property type="molecule type" value="Genomic_DNA"/>
</dbReference>
<protein>
    <submittedName>
        <fullName evidence="2">Uncharacterized protein</fullName>
    </submittedName>
</protein>
<evidence type="ECO:0000256" key="1">
    <source>
        <dbReference type="SAM" id="Phobius"/>
    </source>
</evidence>
<reference evidence="2 3" key="1">
    <citation type="submission" date="2015-05" db="EMBL/GenBank/DDBJ databases">
        <authorList>
            <person name="Wang D.B."/>
            <person name="Wang M."/>
        </authorList>
    </citation>
    <scope>NUCLEOTIDE SEQUENCE [LARGE SCALE GENOMIC DNA]</scope>
    <source>
        <strain evidence="2">VL1</strain>
    </source>
</reference>
<accession>A0A0G4LFN3</accession>
<keyword evidence="1" id="KW-0472">Membrane</keyword>
<dbReference type="Proteomes" id="UP000044602">
    <property type="component" value="Unassembled WGS sequence"/>
</dbReference>
<keyword evidence="1" id="KW-1133">Transmembrane helix</keyword>
<dbReference type="STRING" id="100787.A0A0G4LFN3"/>
<feature type="transmembrane region" description="Helical" evidence="1">
    <location>
        <begin position="74"/>
        <end position="95"/>
    </location>
</feature>
<dbReference type="AlphaFoldDB" id="A0A0G4LFN3"/>
<feature type="transmembrane region" description="Helical" evidence="1">
    <location>
        <begin position="12"/>
        <end position="33"/>
    </location>
</feature>
<organism evidence="2 3">
    <name type="scientific">Verticillium longisporum</name>
    <name type="common">Verticillium dahliae var. longisporum</name>
    <dbReference type="NCBI Taxonomy" id="100787"/>
    <lineage>
        <taxon>Eukaryota</taxon>
        <taxon>Fungi</taxon>
        <taxon>Dikarya</taxon>
        <taxon>Ascomycota</taxon>
        <taxon>Pezizomycotina</taxon>
        <taxon>Sordariomycetes</taxon>
        <taxon>Hypocreomycetidae</taxon>
        <taxon>Glomerellales</taxon>
        <taxon>Plectosphaerellaceae</taxon>
        <taxon>Verticillium</taxon>
    </lineage>
</organism>
<keyword evidence="1" id="KW-0812">Transmembrane</keyword>
<feature type="transmembrane region" description="Helical" evidence="1">
    <location>
        <begin position="45"/>
        <end position="62"/>
    </location>
</feature>
<feature type="non-terminal residue" evidence="2">
    <location>
        <position position="96"/>
    </location>
</feature>
<proteinExistence type="predicted"/>
<name>A0A0G4LFN3_VERLO</name>
<evidence type="ECO:0000313" key="2">
    <source>
        <dbReference type="EMBL" id="CRK20832.1"/>
    </source>
</evidence>
<keyword evidence="3" id="KW-1185">Reference proteome</keyword>
<sequence length="96" mass="10462">MVTVDWEQKIGLLGCLILAASTYGVTYIIALGWTTSTAAGYTKKLTRNVMFMLGYSVGNLVSPQIWVAGNGPRFYGAWASMISVSWVGTPIILWII</sequence>
<evidence type="ECO:0000313" key="3">
    <source>
        <dbReference type="Proteomes" id="UP000044602"/>
    </source>
</evidence>
<gene>
    <name evidence="2" type="ORF">BN1708_017823</name>
</gene>